<evidence type="ECO:0000256" key="2">
    <source>
        <dbReference type="ARBA" id="ARBA00005791"/>
    </source>
</evidence>
<dbReference type="Pfam" id="PF01323">
    <property type="entry name" value="DSBA"/>
    <property type="match status" value="1"/>
</dbReference>
<evidence type="ECO:0000313" key="11">
    <source>
        <dbReference type="Proteomes" id="UP000037660"/>
    </source>
</evidence>
<comment type="caution">
    <text evidence="10">The sequence shown here is derived from an EMBL/GenBank/DDBJ whole genome shotgun (WGS) entry which is preliminary data.</text>
</comment>
<dbReference type="PROSITE" id="PS51352">
    <property type="entry name" value="THIOREDOXIN_2"/>
    <property type="match status" value="1"/>
</dbReference>
<organism evidence="10 11">
    <name type="scientific">Piscinibacter sakaiensis</name>
    <name type="common">Ideonella sakaiensis</name>
    <dbReference type="NCBI Taxonomy" id="1547922"/>
    <lineage>
        <taxon>Bacteria</taxon>
        <taxon>Pseudomonadati</taxon>
        <taxon>Pseudomonadota</taxon>
        <taxon>Betaproteobacteria</taxon>
        <taxon>Burkholderiales</taxon>
        <taxon>Sphaerotilaceae</taxon>
        <taxon>Piscinibacter</taxon>
    </lineage>
</organism>
<dbReference type="STRING" id="1547922.ISF6_4013"/>
<evidence type="ECO:0000256" key="3">
    <source>
        <dbReference type="ARBA" id="ARBA00022729"/>
    </source>
</evidence>
<keyword evidence="11" id="KW-1185">Reference proteome</keyword>
<dbReference type="PROSITE" id="PS00194">
    <property type="entry name" value="THIOREDOXIN_1"/>
    <property type="match status" value="1"/>
</dbReference>
<dbReference type="InterPro" id="IPR050824">
    <property type="entry name" value="Thiol_disulfide_DsbA"/>
</dbReference>
<feature type="domain" description="Thioredoxin" evidence="9">
    <location>
        <begin position="10"/>
        <end position="165"/>
    </location>
</feature>
<dbReference type="RefSeq" id="WP_054018362.1">
    <property type="nucleotide sequence ID" value="NZ_BBYR01000006.1"/>
</dbReference>
<gene>
    <name evidence="10" type="ORF">ISF6_4013</name>
</gene>
<dbReference type="Gene3D" id="3.40.30.10">
    <property type="entry name" value="Glutaredoxin"/>
    <property type="match status" value="1"/>
</dbReference>
<evidence type="ECO:0000256" key="7">
    <source>
        <dbReference type="PIRNR" id="PIRNR001488"/>
    </source>
</evidence>
<comment type="similarity">
    <text evidence="2">Belongs to the thioredoxin family. DsbA subfamily.</text>
</comment>
<proteinExistence type="inferred from homology"/>
<dbReference type="InterPro" id="IPR036249">
    <property type="entry name" value="Thioredoxin-like_sf"/>
</dbReference>
<dbReference type="InterPro" id="IPR001853">
    <property type="entry name" value="DSBA-like_thioredoxin_dom"/>
</dbReference>
<comment type="subcellular location">
    <subcellularLocation>
        <location evidence="1 7">Periplasm</location>
    </subcellularLocation>
</comment>
<dbReference type="PANTHER" id="PTHR35891:SF2">
    <property type="entry name" value="THIOL:DISULFIDE INTERCHANGE PROTEIN DSBA"/>
    <property type="match status" value="1"/>
</dbReference>
<evidence type="ECO:0000256" key="6">
    <source>
        <dbReference type="ARBA" id="ARBA00023284"/>
    </source>
</evidence>
<sequence length="212" mass="23319">MDRRQFSKITAVSLAAPPALVAAQERLVEGKHYVAVSPRQPTLDPKQVEVLEFFAYGCEHCHAFEPTIDAWQKKLPADVRFRRIPVAFRAGPMVVHQQLFFAIEALGLVEQLHGKVFTALHVERRRLDRPEDLADFAAKNGVDRARFVGALNSFSVATKVKQATLLATGYKFQGTPSIGVNGRWLTSGSMAGSNEKSLAVAEHLIGLEKKGA</sequence>
<evidence type="ECO:0000256" key="1">
    <source>
        <dbReference type="ARBA" id="ARBA00004418"/>
    </source>
</evidence>
<evidence type="ECO:0000256" key="8">
    <source>
        <dbReference type="PIRSR" id="PIRSR001488-1"/>
    </source>
</evidence>
<dbReference type="SUPFAM" id="SSF52833">
    <property type="entry name" value="Thioredoxin-like"/>
    <property type="match status" value="1"/>
</dbReference>
<dbReference type="GO" id="GO:0042597">
    <property type="term" value="C:periplasmic space"/>
    <property type="evidence" value="ECO:0007669"/>
    <property type="project" value="UniProtKB-SubCell"/>
</dbReference>
<keyword evidence="6" id="KW-0676">Redox-active center</keyword>
<accession>A0A0K8NVE0</accession>
<dbReference type="InterPro" id="IPR023205">
    <property type="entry name" value="DsbA/DsbL"/>
</dbReference>
<name>A0A0K8NVE0_PISS1</name>
<dbReference type="AlphaFoldDB" id="A0A0K8NVE0"/>
<feature type="disulfide bond" description="Redox-active" evidence="8">
    <location>
        <begin position="58"/>
        <end position="61"/>
    </location>
</feature>
<dbReference type="Proteomes" id="UP000037660">
    <property type="component" value="Unassembled WGS sequence"/>
</dbReference>
<dbReference type="PANTHER" id="PTHR35891">
    <property type="entry name" value="THIOL:DISULFIDE INTERCHANGE PROTEIN DSBA"/>
    <property type="match status" value="1"/>
</dbReference>
<evidence type="ECO:0000256" key="5">
    <source>
        <dbReference type="ARBA" id="ARBA00023157"/>
    </source>
</evidence>
<evidence type="ECO:0000256" key="4">
    <source>
        <dbReference type="ARBA" id="ARBA00022764"/>
    </source>
</evidence>
<keyword evidence="4 7" id="KW-0574">Periplasm</keyword>
<dbReference type="OrthoDB" id="9784896at2"/>
<dbReference type="EMBL" id="BBYR01000006">
    <property type="protein sequence ID" value="GAP34234.1"/>
    <property type="molecule type" value="Genomic_DNA"/>
</dbReference>
<keyword evidence="3" id="KW-0732">Signal</keyword>
<reference evidence="11" key="1">
    <citation type="submission" date="2015-07" db="EMBL/GenBank/DDBJ databases">
        <title>Discovery of a poly(ethylene terephthalate assimilation.</title>
        <authorList>
            <person name="Yoshida S."/>
            <person name="Hiraga K."/>
            <person name="Takehana T."/>
            <person name="Taniguchi I."/>
            <person name="Yamaji H."/>
            <person name="Maeda Y."/>
            <person name="Toyohara K."/>
            <person name="Miyamoto K."/>
            <person name="Kimura Y."/>
            <person name="Oda K."/>
        </authorList>
    </citation>
    <scope>NUCLEOTIDE SEQUENCE [LARGE SCALE GENOMIC DNA]</scope>
    <source>
        <strain evidence="11">NBRC 110686 / TISTR 2288 / 201-F6</strain>
    </source>
</reference>
<dbReference type="GO" id="GO:0015036">
    <property type="term" value="F:disulfide oxidoreductase activity"/>
    <property type="evidence" value="ECO:0007669"/>
    <property type="project" value="UniProtKB-ARBA"/>
</dbReference>
<protein>
    <recommendedName>
        <fullName evidence="7">Thiol:disulfide interchange protein</fullName>
    </recommendedName>
</protein>
<dbReference type="CDD" id="cd03019">
    <property type="entry name" value="DsbA_DsbA"/>
    <property type="match status" value="1"/>
</dbReference>
<dbReference type="InterPro" id="IPR013766">
    <property type="entry name" value="Thioredoxin_domain"/>
</dbReference>
<evidence type="ECO:0000259" key="9">
    <source>
        <dbReference type="PROSITE" id="PS51352"/>
    </source>
</evidence>
<reference evidence="10 11" key="2">
    <citation type="journal article" date="2016" name="Science">
        <title>A bacterium that degrades and assimilates poly(ethylene terephthalate).</title>
        <authorList>
            <person name="Yoshida S."/>
            <person name="Hiraga K."/>
            <person name="Takehana T."/>
            <person name="Taniguchi I."/>
            <person name="Yamaji H."/>
            <person name="Maeda Y."/>
            <person name="Toyohara K."/>
            <person name="Miyamoto K."/>
            <person name="Kimura Y."/>
            <person name="Oda K."/>
        </authorList>
    </citation>
    <scope>NUCLEOTIDE SEQUENCE [LARGE SCALE GENOMIC DNA]</scope>
    <source>
        <strain evidence="11">NBRC 110686 / TISTR 2288 / 201-F6</strain>
    </source>
</reference>
<evidence type="ECO:0000313" key="10">
    <source>
        <dbReference type="EMBL" id="GAP34234.1"/>
    </source>
</evidence>
<keyword evidence="5 7" id="KW-1015">Disulfide bond</keyword>
<dbReference type="InterPro" id="IPR017937">
    <property type="entry name" value="Thioredoxin_CS"/>
</dbReference>
<dbReference type="PIRSF" id="PIRSF001488">
    <property type="entry name" value="Tdi_protein"/>
    <property type="match status" value="1"/>
</dbReference>